<dbReference type="AlphaFoldDB" id="A0A934R776"/>
<evidence type="ECO:0000256" key="6">
    <source>
        <dbReference type="SAM" id="Phobius"/>
    </source>
</evidence>
<feature type="domain" description="Protein kinase" evidence="7">
    <location>
        <begin position="101"/>
        <end position="407"/>
    </location>
</feature>
<dbReference type="Proteomes" id="UP000600139">
    <property type="component" value="Unassembled WGS sequence"/>
</dbReference>
<dbReference type="InterPro" id="IPR011990">
    <property type="entry name" value="TPR-like_helical_dom_sf"/>
</dbReference>
<feature type="transmembrane region" description="Helical" evidence="6">
    <location>
        <begin position="426"/>
        <end position="449"/>
    </location>
</feature>
<dbReference type="SUPFAM" id="SSF56112">
    <property type="entry name" value="Protein kinase-like (PK-like)"/>
    <property type="match status" value="1"/>
</dbReference>
<dbReference type="InterPro" id="IPR008271">
    <property type="entry name" value="Ser/Thr_kinase_AS"/>
</dbReference>
<dbReference type="Gene3D" id="3.30.200.20">
    <property type="entry name" value="Phosphorylase Kinase, domain 1"/>
    <property type="match status" value="1"/>
</dbReference>
<evidence type="ECO:0000256" key="3">
    <source>
        <dbReference type="ARBA" id="ARBA00022777"/>
    </source>
</evidence>
<dbReference type="GO" id="GO:0005524">
    <property type="term" value="F:ATP binding"/>
    <property type="evidence" value="ECO:0007669"/>
    <property type="project" value="UniProtKB-UniRule"/>
</dbReference>
<dbReference type="Gene3D" id="1.10.510.10">
    <property type="entry name" value="Transferase(Phosphotransferase) domain 1"/>
    <property type="match status" value="1"/>
</dbReference>
<organism evidence="8 9">
    <name type="scientific">Luteolibacter yonseiensis</name>
    <dbReference type="NCBI Taxonomy" id="1144680"/>
    <lineage>
        <taxon>Bacteria</taxon>
        <taxon>Pseudomonadati</taxon>
        <taxon>Verrucomicrobiota</taxon>
        <taxon>Verrucomicrobiia</taxon>
        <taxon>Verrucomicrobiales</taxon>
        <taxon>Verrucomicrobiaceae</taxon>
        <taxon>Luteolibacter</taxon>
    </lineage>
</organism>
<reference evidence="8" key="1">
    <citation type="submission" date="2021-01" db="EMBL/GenBank/DDBJ databases">
        <title>Modified the classification status of verrucomicrobia.</title>
        <authorList>
            <person name="Feng X."/>
        </authorList>
    </citation>
    <scope>NUCLEOTIDE SEQUENCE</scope>
    <source>
        <strain evidence="8">JCM 18052</strain>
    </source>
</reference>
<name>A0A934R776_9BACT</name>
<dbReference type="InterPro" id="IPR000719">
    <property type="entry name" value="Prot_kinase_dom"/>
</dbReference>
<keyword evidence="6" id="KW-0812">Transmembrane</keyword>
<evidence type="ECO:0000259" key="7">
    <source>
        <dbReference type="PROSITE" id="PS50011"/>
    </source>
</evidence>
<comment type="caution">
    <text evidence="8">The sequence shown here is derived from an EMBL/GenBank/DDBJ whole genome shotgun (WGS) entry which is preliminary data.</text>
</comment>
<dbReference type="GO" id="GO:0004674">
    <property type="term" value="F:protein serine/threonine kinase activity"/>
    <property type="evidence" value="ECO:0007669"/>
    <property type="project" value="UniProtKB-KW"/>
</dbReference>
<dbReference type="Pfam" id="PF00069">
    <property type="entry name" value="Pkinase"/>
    <property type="match status" value="1"/>
</dbReference>
<keyword evidence="3 8" id="KW-0418">Kinase</keyword>
<dbReference type="SUPFAM" id="SSF48452">
    <property type="entry name" value="TPR-like"/>
    <property type="match status" value="1"/>
</dbReference>
<proteinExistence type="predicted"/>
<evidence type="ECO:0000256" key="5">
    <source>
        <dbReference type="PROSITE-ProRule" id="PRU10141"/>
    </source>
</evidence>
<dbReference type="CDD" id="cd14014">
    <property type="entry name" value="STKc_PknB_like"/>
    <property type="match status" value="1"/>
</dbReference>
<dbReference type="PANTHER" id="PTHR43289:SF6">
    <property type="entry name" value="SERINE_THREONINE-PROTEIN KINASE NEKL-3"/>
    <property type="match status" value="1"/>
</dbReference>
<dbReference type="PROSITE" id="PS00108">
    <property type="entry name" value="PROTEIN_KINASE_ST"/>
    <property type="match status" value="1"/>
</dbReference>
<dbReference type="PROSITE" id="PS00107">
    <property type="entry name" value="PROTEIN_KINASE_ATP"/>
    <property type="match status" value="1"/>
</dbReference>
<keyword evidence="4 5" id="KW-0067">ATP-binding</keyword>
<dbReference type="InterPro" id="IPR017441">
    <property type="entry name" value="Protein_kinase_ATP_BS"/>
</dbReference>
<keyword evidence="6" id="KW-1133">Transmembrane helix</keyword>
<evidence type="ECO:0000256" key="1">
    <source>
        <dbReference type="ARBA" id="ARBA00022679"/>
    </source>
</evidence>
<keyword evidence="2 5" id="KW-0547">Nucleotide-binding</keyword>
<evidence type="ECO:0000256" key="4">
    <source>
        <dbReference type="ARBA" id="ARBA00022840"/>
    </source>
</evidence>
<evidence type="ECO:0000313" key="8">
    <source>
        <dbReference type="EMBL" id="MBK1816490.1"/>
    </source>
</evidence>
<evidence type="ECO:0000313" key="9">
    <source>
        <dbReference type="Proteomes" id="UP000600139"/>
    </source>
</evidence>
<dbReference type="PANTHER" id="PTHR43289">
    <property type="entry name" value="MITOGEN-ACTIVATED PROTEIN KINASE KINASE KINASE 20-RELATED"/>
    <property type="match status" value="1"/>
</dbReference>
<keyword evidence="1" id="KW-0808">Transferase</keyword>
<keyword evidence="9" id="KW-1185">Reference proteome</keyword>
<dbReference type="InterPro" id="IPR011009">
    <property type="entry name" value="Kinase-like_dom_sf"/>
</dbReference>
<gene>
    <name evidence="8" type="ORF">JIN84_12765</name>
</gene>
<dbReference type="PROSITE" id="PS50011">
    <property type="entry name" value="PROTEIN_KINASE_DOM"/>
    <property type="match status" value="1"/>
</dbReference>
<protein>
    <submittedName>
        <fullName evidence="8">Serine/threonine protein kinase</fullName>
    </submittedName>
</protein>
<dbReference type="EMBL" id="JAENIK010000011">
    <property type="protein sequence ID" value="MBK1816490.1"/>
    <property type="molecule type" value="Genomic_DNA"/>
</dbReference>
<keyword evidence="6" id="KW-0472">Membrane</keyword>
<dbReference type="RefSeq" id="WP_200351423.1">
    <property type="nucleotide sequence ID" value="NZ_BAABHZ010000006.1"/>
</dbReference>
<evidence type="ECO:0000256" key="2">
    <source>
        <dbReference type="ARBA" id="ARBA00022741"/>
    </source>
</evidence>
<dbReference type="SMART" id="SM00220">
    <property type="entry name" value="S_TKc"/>
    <property type="match status" value="1"/>
</dbReference>
<feature type="binding site" evidence="5">
    <location>
        <position position="131"/>
    </location>
    <ligand>
        <name>ATP</name>
        <dbReference type="ChEBI" id="CHEBI:30616"/>
    </ligand>
</feature>
<accession>A0A934R776</accession>
<sequence>MSGNESSEMESAIYQVALSLEGREARLRFLDRIYLPGDPAKEEMISLLDLSEASSEYFCDADDHRVRIARQLLSDNQVPVGGAGELVGMEEEKPGSILGRYRIIGLIGEGGSGVIYEAEQEAPIRRRVAVKVLRHGLDSKSILARFESERQALAMMDHPGIAKVLDAGTTDGGQPFFVMELLKGERISTYCDSKKLTIRERVDLFIQICNAIQHAHQKGIIHRDIKPSNVLVDCLEDGTHSPKVIDFGIAKATGGRRIGSETVFTSHDQFLGTPVYASPEQFDVTRLDTDTRADIYSMGVLLHELLTSCTPLAPEQIQGLGKSKLHRKMLDMEVVRPSVRLATEEKPALAEISKNRGAEPAQLIHAIRGDLDWIVLKAIEKDRNRRYQTINGLAMDLGCFLNNQPVLARPPSRVYLAGKFIRRNRLGVGLAATLVLFLVTALMFTTVLYRRAEHSRDLQSRLRKTAEAARKEENRLRMQAVARANVSRVAMLLDQGRIDEADVLRQEYPISSIEPSLEAATVFRSLGDWNARAGRMDQALPCYRLLLQANRFDQPDKVLRGVDLLVIGAAFIESSPEEYRSYRLEILHTHMPPRGAVQAEHLMKFCLLGHAGKDVLEMLRPVAEILGKSRESGYHAWDALAMSLYHLRSGDPGAAMEAGHAGIRDPLIKSTCQAAIHATMAMACRERGDAAEADKQMSAAAEILKKNTGRDPIPGQPADGFWWDRSIAKSLVRECRRKSGISGP</sequence>
<keyword evidence="8" id="KW-0723">Serine/threonine-protein kinase</keyword>